<reference evidence="1" key="1">
    <citation type="submission" date="2018-02" db="EMBL/GenBank/DDBJ databases">
        <title>Rhizophora mucronata_Transcriptome.</title>
        <authorList>
            <person name="Meera S.P."/>
            <person name="Sreeshan A."/>
            <person name="Augustine A."/>
        </authorList>
    </citation>
    <scope>NUCLEOTIDE SEQUENCE</scope>
    <source>
        <tissue evidence="1">Leaf</tissue>
    </source>
</reference>
<organism evidence="1">
    <name type="scientific">Rhizophora mucronata</name>
    <name type="common">Asiatic mangrove</name>
    <dbReference type="NCBI Taxonomy" id="61149"/>
    <lineage>
        <taxon>Eukaryota</taxon>
        <taxon>Viridiplantae</taxon>
        <taxon>Streptophyta</taxon>
        <taxon>Embryophyta</taxon>
        <taxon>Tracheophyta</taxon>
        <taxon>Spermatophyta</taxon>
        <taxon>Magnoliopsida</taxon>
        <taxon>eudicotyledons</taxon>
        <taxon>Gunneridae</taxon>
        <taxon>Pentapetalae</taxon>
        <taxon>rosids</taxon>
        <taxon>fabids</taxon>
        <taxon>Malpighiales</taxon>
        <taxon>Rhizophoraceae</taxon>
        <taxon>Rhizophora</taxon>
    </lineage>
</organism>
<sequence>MLREMKPSVSLKPPKLYFRRQTYAELPSA</sequence>
<accession>A0A2P2QKG8</accession>
<name>A0A2P2QKG8_RHIMU</name>
<dbReference type="AlphaFoldDB" id="A0A2P2QKG8"/>
<proteinExistence type="predicted"/>
<protein>
    <submittedName>
        <fullName evidence="1">Uncharacterized protein</fullName>
    </submittedName>
</protein>
<evidence type="ECO:0000313" key="1">
    <source>
        <dbReference type="EMBL" id="MBX67508.1"/>
    </source>
</evidence>
<dbReference type="EMBL" id="GGEC01087024">
    <property type="protein sequence ID" value="MBX67508.1"/>
    <property type="molecule type" value="Transcribed_RNA"/>
</dbReference>